<dbReference type="InParanoid" id="A0A2P5ER69"/>
<reference evidence="3" key="1">
    <citation type="submission" date="2016-06" db="EMBL/GenBank/DDBJ databases">
        <title>Parallel loss of symbiosis genes in relatives of nitrogen-fixing non-legume Parasponia.</title>
        <authorList>
            <person name="Van Velzen R."/>
            <person name="Holmer R."/>
            <person name="Bu F."/>
            <person name="Rutten L."/>
            <person name="Van Zeijl A."/>
            <person name="Liu W."/>
            <person name="Santuari L."/>
            <person name="Cao Q."/>
            <person name="Sharma T."/>
            <person name="Shen D."/>
            <person name="Roswanjaya Y."/>
            <person name="Wardhani T."/>
            <person name="Kalhor M.S."/>
            <person name="Jansen J."/>
            <person name="Van den Hoogen J."/>
            <person name="Gungor B."/>
            <person name="Hartog M."/>
            <person name="Hontelez J."/>
            <person name="Verver J."/>
            <person name="Yang W.-C."/>
            <person name="Schijlen E."/>
            <person name="Repin R."/>
            <person name="Schilthuizen M."/>
            <person name="Schranz E."/>
            <person name="Heidstra R."/>
            <person name="Miyata K."/>
            <person name="Fedorova E."/>
            <person name="Kohlen W."/>
            <person name="Bisseling T."/>
            <person name="Smit S."/>
            <person name="Geurts R."/>
        </authorList>
    </citation>
    <scope>NUCLEOTIDE SEQUENCE [LARGE SCALE GENOMIC DNA]</scope>
    <source>
        <strain evidence="3">cv. RG33-2</strain>
    </source>
</reference>
<organism evidence="2 3">
    <name type="scientific">Trema orientale</name>
    <name type="common">Charcoal tree</name>
    <name type="synonym">Celtis orientalis</name>
    <dbReference type="NCBI Taxonomy" id="63057"/>
    <lineage>
        <taxon>Eukaryota</taxon>
        <taxon>Viridiplantae</taxon>
        <taxon>Streptophyta</taxon>
        <taxon>Embryophyta</taxon>
        <taxon>Tracheophyta</taxon>
        <taxon>Spermatophyta</taxon>
        <taxon>Magnoliopsida</taxon>
        <taxon>eudicotyledons</taxon>
        <taxon>Gunneridae</taxon>
        <taxon>Pentapetalae</taxon>
        <taxon>rosids</taxon>
        <taxon>fabids</taxon>
        <taxon>Rosales</taxon>
        <taxon>Cannabaceae</taxon>
        <taxon>Trema</taxon>
    </lineage>
</organism>
<keyword evidence="3" id="KW-1185">Reference proteome</keyword>
<sequence>MDDGLIQAMEVLQPFSYIHRNRKPLLPLHQLRALPVQQSVLQIPITHELVNEQHPAPLPVRREPEDRNDVAGVEHGGEEELVLELPLALEGAGVHELDGDLLAGLGERAVEHGAEAALAEAAGCGEGVGGAAQEGVGEAVGGLGVGLGGGPLAGDLAEADDEEEEEGESGGGGGRGGGQGRR</sequence>
<gene>
    <name evidence="2" type="ORF">TorRG33x02_160760</name>
</gene>
<accession>A0A2P5ER69</accession>
<dbReference type="EMBL" id="JXTC01000109">
    <property type="protein sequence ID" value="PON88050.1"/>
    <property type="molecule type" value="Genomic_DNA"/>
</dbReference>
<protein>
    <submittedName>
        <fullName evidence="2">Uncharacterized protein</fullName>
    </submittedName>
</protein>
<dbReference type="Proteomes" id="UP000237000">
    <property type="component" value="Unassembled WGS sequence"/>
</dbReference>
<feature type="region of interest" description="Disordered" evidence="1">
    <location>
        <begin position="138"/>
        <end position="182"/>
    </location>
</feature>
<evidence type="ECO:0000313" key="3">
    <source>
        <dbReference type="Proteomes" id="UP000237000"/>
    </source>
</evidence>
<dbReference type="OrthoDB" id="10481004at2759"/>
<evidence type="ECO:0000313" key="2">
    <source>
        <dbReference type="EMBL" id="PON88050.1"/>
    </source>
</evidence>
<feature type="compositionally biased region" description="Acidic residues" evidence="1">
    <location>
        <begin position="157"/>
        <end position="168"/>
    </location>
</feature>
<evidence type="ECO:0000256" key="1">
    <source>
        <dbReference type="SAM" id="MobiDB-lite"/>
    </source>
</evidence>
<feature type="compositionally biased region" description="Gly residues" evidence="1">
    <location>
        <begin position="138"/>
        <end position="152"/>
    </location>
</feature>
<proteinExistence type="predicted"/>
<feature type="compositionally biased region" description="Gly residues" evidence="1">
    <location>
        <begin position="169"/>
        <end position="182"/>
    </location>
</feature>
<comment type="caution">
    <text evidence="2">The sequence shown here is derived from an EMBL/GenBank/DDBJ whole genome shotgun (WGS) entry which is preliminary data.</text>
</comment>
<name>A0A2P5ER69_TREOI</name>
<dbReference type="AlphaFoldDB" id="A0A2P5ER69"/>